<protein>
    <recommendedName>
        <fullName evidence="1">Dienelactone hydrolase domain-containing protein</fullName>
    </recommendedName>
</protein>
<sequence>MQRKMSAAKGGDEGYLAQPPGPCCWLGTIHKGTPRGKIETLHETPTYIATPVPEKANGHVVLYFPDVWGMSNNAQLLMDGFADAGFLTLGMDYFRGDPISKYRKTKNDPLPEGFDHAAWRSKHFTFATENVPGWVDAVKTKYGGEGTKYACTGYCFGAPFVCDVLAGDRVSAGAFAHPTALKEEHFTSLKHPLLLSCAENDHAFPAESRNKAQGILQRDNKRYHIQLFYGVGHGFAVKGDPEDPYQRWCKEQSLRAMIDWFTLWLVGPSS</sequence>
<feature type="domain" description="Dienelactone hydrolase" evidence="1">
    <location>
        <begin position="46"/>
        <end position="262"/>
    </location>
</feature>
<dbReference type="SUPFAM" id="SSF53474">
    <property type="entry name" value="alpha/beta-Hydrolases"/>
    <property type="match status" value="1"/>
</dbReference>
<dbReference type="Pfam" id="PF01738">
    <property type="entry name" value="DLH"/>
    <property type="match status" value="1"/>
</dbReference>
<dbReference type="Proteomes" id="UP000803844">
    <property type="component" value="Unassembled WGS sequence"/>
</dbReference>
<dbReference type="GO" id="GO:0016787">
    <property type="term" value="F:hydrolase activity"/>
    <property type="evidence" value="ECO:0007669"/>
    <property type="project" value="InterPro"/>
</dbReference>
<dbReference type="InterPro" id="IPR029058">
    <property type="entry name" value="AB_hydrolase_fold"/>
</dbReference>
<dbReference type="PANTHER" id="PTHR17630:SF44">
    <property type="entry name" value="PROTEIN AIM2"/>
    <property type="match status" value="1"/>
</dbReference>
<dbReference type="OrthoDB" id="1393670at2759"/>
<dbReference type="RefSeq" id="XP_040782271.1">
    <property type="nucleotide sequence ID" value="XM_040915164.1"/>
</dbReference>
<name>A0A9P4YE84_CRYP1</name>
<comment type="caution">
    <text evidence="2">The sequence shown here is derived from an EMBL/GenBank/DDBJ whole genome shotgun (WGS) entry which is preliminary data.</text>
</comment>
<gene>
    <name evidence="2" type="ORF">M406DRAFT_105724</name>
</gene>
<reference evidence="2" key="1">
    <citation type="journal article" date="2020" name="Phytopathology">
        <title>Genome sequence of the chestnut blight fungus Cryphonectria parasitica EP155: A fundamental resource for an archetypical invasive plant pathogen.</title>
        <authorList>
            <person name="Crouch J.A."/>
            <person name="Dawe A."/>
            <person name="Aerts A."/>
            <person name="Barry K."/>
            <person name="Churchill A.C.L."/>
            <person name="Grimwood J."/>
            <person name="Hillman B."/>
            <person name="Milgroom M.G."/>
            <person name="Pangilinan J."/>
            <person name="Smith M."/>
            <person name="Salamov A."/>
            <person name="Schmutz J."/>
            <person name="Yadav J."/>
            <person name="Grigoriev I.V."/>
            <person name="Nuss D."/>
        </authorList>
    </citation>
    <scope>NUCLEOTIDE SEQUENCE</scope>
    <source>
        <strain evidence="2">EP155</strain>
    </source>
</reference>
<organism evidence="2 3">
    <name type="scientific">Cryphonectria parasitica (strain ATCC 38755 / EP155)</name>
    <dbReference type="NCBI Taxonomy" id="660469"/>
    <lineage>
        <taxon>Eukaryota</taxon>
        <taxon>Fungi</taxon>
        <taxon>Dikarya</taxon>
        <taxon>Ascomycota</taxon>
        <taxon>Pezizomycotina</taxon>
        <taxon>Sordariomycetes</taxon>
        <taxon>Sordariomycetidae</taxon>
        <taxon>Diaporthales</taxon>
        <taxon>Cryphonectriaceae</taxon>
        <taxon>Cryphonectria-Endothia species complex</taxon>
        <taxon>Cryphonectria</taxon>
    </lineage>
</organism>
<dbReference type="InterPro" id="IPR002925">
    <property type="entry name" value="Dienelactn_hydro"/>
</dbReference>
<evidence type="ECO:0000259" key="1">
    <source>
        <dbReference type="Pfam" id="PF01738"/>
    </source>
</evidence>
<accession>A0A9P4YE84</accession>
<dbReference type="AlphaFoldDB" id="A0A9P4YE84"/>
<dbReference type="PANTHER" id="PTHR17630">
    <property type="entry name" value="DIENELACTONE HYDROLASE"/>
    <property type="match status" value="1"/>
</dbReference>
<evidence type="ECO:0000313" key="2">
    <source>
        <dbReference type="EMBL" id="KAF3771310.1"/>
    </source>
</evidence>
<dbReference type="EMBL" id="MU032344">
    <property type="protein sequence ID" value="KAF3771310.1"/>
    <property type="molecule type" value="Genomic_DNA"/>
</dbReference>
<evidence type="ECO:0000313" key="3">
    <source>
        <dbReference type="Proteomes" id="UP000803844"/>
    </source>
</evidence>
<proteinExistence type="predicted"/>
<dbReference type="GeneID" id="63832293"/>
<dbReference type="Gene3D" id="3.40.50.1820">
    <property type="entry name" value="alpha/beta hydrolase"/>
    <property type="match status" value="1"/>
</dbReference>
<keyword evidence="3" id="KW-1185">Reference proteome</keyword>